<evidence type="ECO:0000256" key="3">
    <source>
        <dbReference type="ARBA" id="ARBA00022723"/>
    </source>
</evidence>
<keyword evidence="4" id="KW-0520">NAD</keyword>
<dbReference type="InterPro" id="IPR030960">
    <property type="entry name" value="DHQS/DOIS_N"/>
</dbReference>
<evidence type="ECO:0000313" key="9">
    <source>
        <dbReference type="EMBL" id="RBL92472.1"/>
    </source>
</evidence>
<name>A0A365Y1G7_9BACT</name>
<feature type="domain" description="3-dehydroquinate synthase N-terminal" evidence="7">
    <location>
        <begin position="76"/>
        <end position="182"/>
    </location>
</feature>
<comment type="cofactor">
    <cofactor evidence="2">
        <name>Co(2+)</name>
        <dbReference type="ChEBI" id="CHEBI:48828"/>
    </cofactor>
</comment>
<dbReference type="InterPro" id="IPR056179">
    <property type="entry name" value="DHQS_C"/>
</dbReference>
<dbReference type="Gene3D" id="3.40.50.1970">
    <property type="match status" value="1"/>
</dbReference>
<accession>A0A365Y1G7</accession>
<comment type="cofactor">
    <cofactor evidence="1">
        <name>NAD(+)</name>
        <dbReference type="ChEBI" id="CHEBI:57540"/>
    </cofactor>
</comment>
<dbReference type="PANTHER" id="PTHR43622">
    <property type="entry name" value="3-DEHYDROQUINATE SYNTHASE"/>
    <property type="match status" value="1"/>
</dbReference>
<keyword evidence="3" id="KW-0479">Metal-binding</keyword>
<dbReference type="AlphaFoldDB" id="A0A365Y1G7"/>
<dbReference type="GO" id="GO:0009073">
    <property type="term" value="P:aromatic amino acid family biosynthetic process"/>
    <property type="evidence" value="ECO:0007669"/>
    <property type="project" value="InterPro"/>
</dbReference>
<comment type="caution">
    <text evidence="9">The sequence shown here is derived from an EMBL/GenBank/DDBJ whole genome shotgun (WGS) entry which is preliminary data.</text>
</comment>
<evidence type="ECO:0000256" key="5">
    <source>
        <dbReference type="ARBA" id="ARBA00023239"/>
    </source>
</evidence>
<dbReference type="EMBL" id="QFFJ01000001">
    <property type="protein sequence ID" value="RBL92472.1"/>
    <property type="molecule type" value="Genomic_DNA"/>
</dbReference>
<dbReference type="GO" id="GO:0003856">
    <property type="term" value="F:3-dehydroquinate synthase activity"/>
    <property type="evidence" value="ECO:0007669"/>
    <property type="project" value="TreeGrafter"/>
</dbReference>
<dbReference type="RefSeq" id="WP_113615074.1">
    <property type="nucleotide sequence ID" value="NZ_QFFJ01000001.1"/>
</dbReference>
<evidence type="ECO:0000313" key="10">
    <source>
        <dbReference type="Proteomes" id="UP000253410"/>
    </source>
</evidence>
<organism evidence="9 10">
    <name type="scientific">Chitinophaga flava</name>
    <dbReference type="NCBI Taxonomy" id="2259036"/>
    <lineage>
        <taxon>Bacteria</taxon>
        <taxon>Pseudomonadati</taxon>
        <taxon>Bacteroidota</taxon>
        <taxon>Chitinophagia</taxon>
        <taxon>Chitinophagales</taxon>
        <taxon>Chitinophagaceae</taxon>
        <taxon>Chitinophaga</taxon>
    </lineage>
</organism>
<dbReference type="Gene3D" id="1.20.1090.10">
    <property type="entry name" value="Dehydroquinate synthase-like - alpha domain"/>
    <property type="match status" value="1"/>
</dbReference>
<dbReference type="Pfam" id="PF24621">
    <property type="entry name" value="DHQS_C"/>
    <property type="match status" value="1"/>
</dbReference>
<dbReference type="InterPro" id="IPR030963">
    <property type="entry name" value="DHQ_synth_fam"/>
</dbReference>
<evidence type="ECO:0000256" key="1">
    <source>
        <dbReference type="ARBA" id="ARBA00001911"/>
    </source>
</evidence>
<keyword evidence="5" id="KW-0456">Lyase</keyword>
<keyword evidence="6" id="KW-0170">Cobalt</keyword>
<evidence type="ECO:0000259" key="8">
    <source>
        <dbReference type="Pfam" id="PF24621"/>
    </source>
</evidence>
<dbReference type="OrthoDB" id="9806583at2"/>
<protein>
    <submittedName>
        <fullName evidence="9">Uncharacterized protein</fullName>
    </submittedName>
</protein>
<dbReference type="PANTHER" id="PTHR43622:SF1">
    <property type="entry name" value="3-DEHYDROQUINATE SYNTHASE"/>
    <property type="match status" value="1"/>
</dbReference>
<proteinExistence type="predicted"/>
<dbReference type="Pfam" id="PF01761">
    <property type="entry name" value="DHQ_synthase"/>
    <property type="match status" value="1"/>
</dbReference>
<evidence type="ECO:0000256" key="2">
    <source>
        <dbReference type="ARBA" id="ARBA00001941"/>
    </source>
</evidence>
<sequence>MNISTIADPGTRTITFPFGNAETTIRLGHEILADELKMITTYCTEAIIIADQYVNELWYNEVYAILSAILPVRIYAIDATEKEKTLSTVSRLLEAIMATAPSRSCAIISFGGGLTGNVAGVISGLLFRGVQLIHIPTTLLAMSDAILSQKQAVNGPVSKNSFGLYHKAALNIIDIKYLATLDLLHLHGGIIEIVKNCLAFDPHAIVDLSNILQSPLVPGKLMKLVEMGILQKRGLLQQDPHEKEIGIILEYGHTVGHSLELNTHQLFHGQAVGLGMLAAAYIAQRRGWISEAAVIQHVELLRLCECPLRIAAQTDIEKVMQSVKSDNKKGKIMHTPEETPMVLLDSIGSVKVNQGSYLVPVHLAEIADALSVLKTDYFETLSR</sequence>
<dbReference type="InterPro" id="IPR050071">
    <property type="entry name" value="Dehydroquinate_synthase"/>
</dbReference>
<evidence type="ECO:0000256" key="4">
    <source>
        <dbReference type="ARBA" id="ARBA00023027"/>
    </source>
</evidence>
<feature type="domain" description="3-dehydroquinate synthase C-terminal" evidence="8">
    <location>
        <begin position="189"/>
        <end position="328"/>
    </location>
</feature>
<evidence type="ECO:0000256" key="6">
    <source>
        <dbReference type="ARBA" id="ARBA00023285"/>
    </source>
</evidence>
<dbReference type="GO" id="GO:0046872">
    <property type="term" value="F:metal ion binding"/>
    <property type="evidence" value="ECO:0007669"/>
    <property type="project" value="UniProtKB-KW"/>
</dbReference>
<dbReference type="SUPFAM" id="SSF56796">
    <property type="entry name" value="Dehydroquinate synthase-like"/>
    <property type="match status" value="1"/>
</dbReference>
<keyword evidence="10" id="KW-1185">Reference proteome</keyword>
<gene>
    <name evidence="9" type="ORF">DF182_07785</name>
</gene>
<dbReference type="PIRSF" id="PIRSF001455">
    <property type="entry name" value="DHQ_synth"/>
    <property type="match status" value="1"/>
</dbReference>
<evidence type="ECO:0000259" key="7">
    <source>
        <dbReference type="Pfam" id="PF01761"/>
    </source>
</evidence>
<dbReference type="Proteomes" id="UP000253410">
    <property type="component" value="Unassembled WGS sequence"/>
</dbReference>
<reference evidence="9 10" key="1">
    <citation type="submission" date="2018-05" db="EMBL/GenBank/DDBJ databases">
        <title>Chitinophaga sp. K3CV102501T nov., isolated from isolated from a monsoon evergreen broad-leaved forest soil.</title>
        <authorList>
            <person name="Lv Y."/>
        </authorList>
    </citation>
    <scope>NUCLEOTIDE SEQUENCE [LARGE SCALE GENOMIC DNA]</scope>
    <source>
        <strain evidence="9 10">GDMCC 1.1325</strain>
    </source>
</reference>